<keyword evidence="5" id="KW-0862">Zinc</keyword>
<keyword evidence="3" id="KW-0479">Metal-binding</keyword>
<reference evidence="8 9" key="1">
    <citation type="journal article" date="2023" name="Hortic Res">
        <title>The complete reference genome for grapevine (Vitis vinifera L.) genetics and breeding.</title>
        <authorList>
            <person name="Shi X."/>
            <person name="Cao S."/>
            <person name="Wang X."/>
            <person name="Huang S."/>
            <person name="Wang Y."/>
            <person name="Liu Z."/>
            <person name="Liu W."/>
            <person name="Leng X."/>
            <person name="Peng Y."/>
            <person name="Wang N."/>
            <person name="Wang Y."/>
            <person name="Ma Z."/>
            <person name="Xu X."/>
            <person name="Zhang F."/>
            <person name="Xue H."/>
            <person name="Zhong H."/>
            <person name="Wang Y."/>
            <person name="Zhang K."/>
            <person name="Velt A."/>
            <person name="Avia K."/>
            <person name="Holtgrawe D."/>
            <person name="Grimplet J."/>
            <person name="Matus J.T."/>
            <person name="Ware D."/>
            <person name="Wu X."/>
            <person name="Wang H."/>
            <person name="Liu C."/>
            <person name="Fang Y."/>
            <person name="Rustenholz C."/>
            <person name="Cheng Z."/>
            <person name="Xiao H."/>
            <person name="Zhou Y."/>
        </authorList>
    </citation>
    <scope>NUCLEOTIDE SEQUENCE [LARGE SCALE GENOMIC DNA]</scope>
    <source>
        <strain evidence="9">cv. Pinot noir / PN40024</strain>
        <tissue evidence="8">Leaf</tissue>
    </source>
</reference>
<evidence type="ECO:0000256" key="5">
    <source>
        <dbReference type="ARBA" id="ARBA00022833"/>
    </source>
</evidence>
<accession>A0ABY9CFR8</accession>
<evidence type="ECO:0000256" key="3">
    <source>
        <dbReference type="ARBA" id="ARBA00022723"/>
    </source>
</evidence>
<comment type="catalytic activity">
    <reaction evidence="1">
        <text>S-ubiquitinyl-[E2 ubiquitin-conjugating enzyme]-L-cysteine + [acceptor protein]-L-lysine = [E2 ubiquitin-conjugating enzyme]-L-cysteine + N(6)-ubiquitinyl-[acceptor protein]-L-lysine.</text>
        <dbReference type="EC" id="2.3.2.27"/>
    </reaction>
</comment>
<evidence type="ECO:0000313" key="8">
    <source>
        <dbReference type="EMBL" id="WJZ93281.1"/>
    </source>
</evidence>
<organism evidence="8 9">
    <name type="scientific">Vitis vinifera</name>
    <name type="common">Grape</name>
    <dbReference type="NCBI Taxonomy" id="29760"/>
    <lineage>
        <taxon>Eukaryota</taxon>
        <taxon>Viridiplantae</taxon>
        <taxon>Streptophyta</taxon>
        <taxon>Embryophyta</taxon>
        <taxon>Tracheophyta</taxon>
        <taxon>Spermatophyta</taxon>
        <taxon>Magnoliopsida</taxon>
        <taxon>eudicotyledons</taxon>
        <taxon>Gunneridae</taxon>
        <taxon>Pentapetalae</taxon>
        <taxon>rosids</taxon>
        <taxon>Vitales</taxon>
        <taxon>Vitaceae</taxon>
        <taxon>Viteae</taxon>
        <taxon>Vitis</taxon>
    </lineage>
</organism>
<dbReference type="Gene3D" id="3.30.40.10">
    <property type="entry name" value="Zinc/RING finger domain, C3HC4 (zinc finger)"/>
    <property type="match status" value="1"/>
</dbReference>
<dbReference type="Proteomes" id="UP001227230">
    <property type="component" value="Chromosome 8"/>
</dbReference>
<dbReference type="PROSITE" id="PS50089">
    <property type="entry name" value="ZF_RING_2"/>
    <property type="match status" value="1"/>
</dbReference>
<name>A0ABY9CFR8_VITVI</name>
<evidence type="ECO:0000256" key="6">
    <source>
        <dbReference type="PROSITE-ProRule" id="PRU00175"/>
    </source>
</evidence>
<evidence type="ECO:0000259" key="7">
    <source>
        <dbReference type="PROSITE" id="PS50089"/>
    </source>
</evidence>
<keyword evidence="4 6" id="KW-0863">Zinc-finger</keyword>
<evidence type="ECO:0000313" key="9">
    <source>
        <dbReference type="Proteomes" id="UP001227230"/>
    </source>
</evidence>
<proteinExistence type="predicted"/>
<dbReference type="Pfam" id="PF13639">
    <property type="entry name" value="zf-RING_2"/>
    <property type="match status" value="1"/>
</dbReference>
<dbReference type="PANTHER" id="PTHR15710:SF77">
    <property type="entry name" value="RING-H2 FINGER PROTEIN ATL21B"/>
    <property type="match status" value="1"/>
</dbReference>
<dbReference type="PANTHER" id="PTHR15710">
    <property type="entry name" value="E3 UBIQUITIN-PROTEIN LIGASE PRAJA"/>
    <property type="match status" value="1"/>
</dbReference>
<dbReference type="CDD" id="cd16454">
    <property type="entry name" value="RING-H2_PA-TM-RING"/>
    <property type="match status" value="1"/>
</dbReference>
<dbReference type="EC" id="2.3.2.27" evidence="2"/>
<evidence type="ECO:0000256" key="4">
    <source>
        <dbReference type="ARBA" id="ARBA00022771"/>
    </source>
</evidence>
<dbReference type="InterPro" id="IPR001841">
    <property type="entry name" value="Znf_RING"/>
</dbReference>
<dbReference type="SMART" id="SM00184">
    <property type="entry name" value="RING"/>
    <property type="match status" value="1"/>
</dbReference>
<dbReference type="SUPFAM" id="SSF57850">
    <property type="entry name" value="RING/U-box"/>
    <property type="match status" value="1"/>
</dbReference>
<gene>
    <name evidence="8" type="ORF">VitviT2T_012233</name>
</gene>
<feature type="domain" description="RING-type" evidence="7">
    <location>
        <begin position="249"/>
        <end position="291"/>
    </location>
</feature>
<evidence type="ECO:0000256" key="1">
    <source>
        <dbReference type="ARBA" id="ARBA00000900"/>
    </source>
</evidence>
<dbReference type="InterPro" id="IPR013083">
    <property type="entry name" value="Znf_RING/FYVE/PHD"/>
</dbReference>
<protein>
    <recommendedName>
        <fullName evidence="2">RING-type E3 ubiquitin transferase</fullName>
        <ecNumber evidence="2">2.3.2.27</ecNumber>
    </recommendedName>
</protein>
<dbReference type="EMBL" id="CP126655">
    <property type="protein sequence ID" value="WJZ93281.1"/>
    <property type="molecule type" value="Genomic_DNA"/>
</dbReference>
<keyword evidence="9" id="KW-1185">Reference proteome</keyword>
<sequence>MIMPNVRPIFVVVRDVITYMNRQIIEPVIEETDNEILATAIRTLMEDEVVKIVSATKSSIDMLEKMSWSRVGYRVCKIFLGDNEEVVRWNVIPVHVWGTETSRQMDRAQDNDGELTAIFNKEQYLLGKHTVIVRHQELILDDPRYSIIYQMLRLERIPHAYSQLLICKVASLARSMIMPNVRPIFIVIMNVTTYVSRPLVELIIEEIDNERLATVVTTSMQDEAIKIVPATKSSIDKLEKVKMKLDDRCSICLEEFISEMEEVVRMPCSHVYHTPCIVKWLEYNHLCPLCRFEMPKSVA</sequence>
<evidence type="ECO:0000256" key="2">
    <source>
        <dbReference type="ARBA" id="ARBA00012483"/>
    </source>
</evidence>